<proteinExistence type="predicted"/>
<protein>
    <submittedName>
        <fullName evidence="1">ATP-dependent DNA helicase pif1</fullName>
    </submittedName>
</protein>
<dbReference type="SUPFAM" id="SSF56672">
    <property type="entry name" value="DNA/RNA polymerases"/>
    <property type="match status" value="1"/>
</dbReference>
<comment type="caution">
    <text evidence="1">The sequence shown here is derived from an EMBL/GenBank/DDBJ whole genome shotgun (WGS) entry which is preliminary data.</text>
</comment>
<organism evidence="1 2">
    <name type="scientific">Folsomia candida</name>
    <name type="common">Springtail</name>
    <dbReference type="NCBI Taxonomy" id="158441"/>
    <lineage>
        <taxon>Eukaryota</taxon>
        <taxon>Metazoa</taxon>
        <taxon>Ecdysozoa</taxon>
        <taxon>Arthropoda</taxon>
        <taxon>Hexapoda</taxon>
        <taxon>Collembola</taxon>
        <taxon>Entomobryomorpha</taxon>
        <taxon>Isotomoidea</taxon>
        <taxon>Isotomidae</taxon>
        <taxon>Proisotominae</taxon>
        <taxon>Folsomia</taxon>
    </lineage>
</organism>
<dbReference type="SUPFAM" id="SSF54060">
    <property type="entry name" value="His-Me finger endonucleases"/>
    <property type="match status" value="1"/>
</dbReference>
<evidence type="ECO:0000313" key="1">
    <source>
        <dbReference type="EMBL" id="OXA40070.1"/>
    </source>
</evidence>
<dbReference type="InterPro" id="IPR051055">
    <property type="entry name" value="PIF1_helicase"/>
</dbReference>
<accession>A0A226D4S4</accession>
<dbReference type="PANTHER" id="PTHR47642:SF5">
    <property type="entry name" value="ATP-DEPENDENT DNA HELICASE"/>
    <property type="match status" value="1"/>
</dbReference>
<dbReference type="OrthoDB" id="416437at2759"/>
<dbReference type="InterPro" id="IPR038563">
    <property type="entry name" value="Endonuclease_7_sf"/>
</dbReference>
<reference evidence="1 2" key="1">
    <citation type="submission" date="2015-12" db="EMBL/GenBank/DDBJ databases">
        <title>The genome of Folsomia candida.</title>
        <authorList>
            <person name="Faddeeva A."/>
            <person name="Derks M.F."/>
            <person name="Anvar Y."/>
            <person name="Smit S."/>
            <person name="Van Straalen N."/>
            <person name="Roelofs D."/>
        </authorList>
    </citation>
    <scope>NUCLEOTIDE SEQUENCE [LARGE SCALE GENOMIC DNA]</scope>
    <source>
        <strain evidence="1 2">VU population</strain>
        <tissue evidence="1">Whole body</tissue>
    </source>
</reference>
<keyword evidence="1" id="KW-0547">Nucleotide-binding</keyword>
<dbReference type="Proteomes" id="UP000198287">
    <property type="component" value="Unassembled WGS sequence"/>
</dbReference>
<dbReference type="SUPFAM" id="SSF52540">
    <property type="entry name" value="P-loop containing nucleoside triphosphate hydrolases"/>
    <property type="match status" value="2"/>
</dbReference>
<dbReference type="PANTHER" id="PTHR47642">
    <property type="entry name" value="ATP-DEPENDENT DNA HELICASE"/>
    <property type="match status" value="1"/>
</dbReference>
<name>A0A226D4S4_FOLCA</name>
<dbReference type="InterPro" id="IPR027417">
    <property type="entry name" value="P-loop_NTPase"/>
</dbReference>
<dbReference type="CDD" id="cd18809">
    <property type="entry name" value="SF1_C_RecD"/>
    <property type="match status" value="1"/>
</dbReference>
<gene>
    <name evidence="1" type="ORF">Fcan01_25173</name>
</gene>
<evidence type="ECO:0000313" key="2">
    <source>
        <dbReference type="Proteomes" id="UP000198287"/>
    </source>
</evidence>
<keyword evidence="2" id="KW-1185">Reference proteome</keyword>
<dbReference type="Gene3D" id="3.40.1800.10">
    <property type="entry name" value="His-Me finger endonucleases"/>
    <property type="match status" value="1"/>
</dbReference>
<dbReference type="EMBL" id="LNIX01000035">
    <property type="protein sequence ID" value="OXA40070.1"/>
    <property type="molecule type" value="Genomic_DNA"/>
</dbReference>
<dbReference type="InterPro" id="IPR004211">
    <property type="entry name" value="Endonuclease_7"/>
</dbReference>
<dbReference type="GO" id="GO:0004386">
    <property type="term" value="F:helicase activity"/>
    <property type="evidence" value="ECO:0007669"/>
    <property type="project" value="UniProtKB-KW"/>
</dbReference>
<dbReference type="InterPro" id="IPR043502">
    <property type="entry name" value="DNA/RNA_pol_sf"/>
</dbReference>
<dbReference type="GO" id="GO:0071897">
    <property type="term" value="P:DNA biosynthetic process"/>
    <property type="evidence" value="ECO:0007669"/>
    <property type="project" value="UniProtKB-ARBA"/>
</dbReference>
<dbReference type="Gene3D" id="3.40.50.300">
    <property type="entry name" value="P-loop containing nucleotide triphosphate hydrolases"/>
    <property type="match status" value="1"/>
</dbReference>
<dbReference type="Pfam" id="PF02945">
    <property type="entry name" value="Endonuclease_7"/>
    <property type="match status" value="1"/>
</dbReference>
<sequence>MASLLRHTICPSEILQQYSIFQLQQFFKNKQSEQFVFEKVHPDFTPNEEQQQVLKYIDVSLSNNVLIRTYLTGLSGSGKTETIKSIGKIFRNHNITPLFCSAFGKISSEIGGQTIHSLLPIGYYKNSNYAKLAKKIKRTPQLVAKLCKTSFGGLHVVVSGDILQLNCVCATSLTSHSKNVPPFAKEGIKLFRTFHPVFVLQVNQRQNGDEAFQELLMRLRRKEVTQADVDLLNSRRESVLSNEELTRFDKGLFIFPRNIFTRLKNQASLKQLGNPIISLRQFPEEPKLEDYDCDEISIGCRVKVKRNFDVANRLVSGSVGTVEGIIYDPDLPDLPLPSVILLSVPRYRGNTINGLIPIPLLKQYVKDYATNECVKINYFPLTLNYASSVHSSQGVTLPCCCVLLDDDEMCSGISYVALSRVRALSDLMILDKEVSLKRFQSRKFFQGFGNILKEYKRLNITHLIFGPKPLQHHYYSRDFDDDKIGHGAPIIKDLETGKFELVESAYGGVAMLFKQILDKPLASISDTLDYIYDDLENILSYCIYMHKAVLAAIYVNVTLQDSKGNDKTLNILSPFQMFGHTDLILSRILAAGDYLTTSLSLYGADGSGWKLHSINHVNLKIGKYTIFSARGWIQHPKELGKKIINIHTKGKENCFQLSLLCALKRHLIIPPKLQMIMRQPGRVLNKNQKLQLRRYWEKPKSYEAILSKNEKTGEINFSAMEGATAVSQMDAFEAENPLYSVTVFGYEEKLFVIRPAPKIRPNHVDLLLLRLAKPGCVYLKKDDVEYDYHYCTIPSLSKFVGKRGYRRTEVCEYCFGIYKTSMEKHSQKCAIAHRNQNQSKQIKFPEDDEYVFKKLRMIEDIPIKIFFKFLWYNENNLPNVSTSNQNLKFTTPVSNIKIKAYFLCVINQFNLLDDTLLYDGINPVEHFIQKVIDLKSYYKDYLKRAYVPIRLQPNDNLRLMLATKCEICGTRFNEENKKCADHSHWTGQLRYVACNNCNILIQINSTPILLGHNINNYESHFLLESFNKRYAKNVKVIMKDSETIISLKFNGMRCLDTRTLLDHDLYDLVDRHRKGIVDNLHYRFPCLYEVLRNTGVDEMYFSQFLFRIAMPSRAINKQVHDGFPKYDLFKNPVTNECPPESEYQMAGAVFWNFKMKDATELLNYGLKTQVLLTADIFLDFNKMAMKHFKLSVFHSYSLSGYSFDACFFDTKASYQYIKDPEIITYLKNNAIRGGPTESVIANSERLDNFNPFKPRSNILIIDENSQYPSKMKSKVAVGSYSFLSPDDLSKFDLMTDCNGEWNYIVAVQISHPENLHVLQSPMPPCPYQRELKYADLSTTQHLYSTGLNGEDQASLFGKKLVADLYDKTYTCCLEAVQYFLESGLRVTNLSKCLKFRQAAILEPFVDKLSELRKKAVLEGDEIGSLLFKGIINRVFGVCLSSAEDYVDFEVCVTSGDMIKLLSKHTFEDFTILNGLEGVCLFRMKRNTAMYKYPMIMSIQTLDRAKLSLYKMWDLIRSEFGIENTKLSFYDTDCLCVHIMDPKNQFYKILSRMEEHLDLSSLPNWHPLYSDRNASVGGKWKIVTLDAISVISLRVKCYSIPLGRCAFCSAVFDPRCKCNLVKKASGIPRSTIINKLDHQMYEDALVREGALTLQSYAVESKKI</sequence>
<keyword evidence="1" id="KW-0347">Helicase</keyword>
<keyword evidence="1" id="KW-0378">Hydrolase</keyword>
<dbReference type="InterPro" id="IPR044925">
    <property type="entry name" value="His-Me_finger_sf"/>
</dbReference>
<keyword evidence="1" id="KW-0067">ATP-binding</keyword>